<organism evidence="3 4">
    <name type="scientific">Vagococcus luciliae</name>
    <dbReference type="NCBI Taxonomy" id="2920380"/>
    <lineage>
        <taxon>Bacteria</taxon>
        <taxon>Bacillati</taxon>
        <taxon>Bacillota</taxon>
        <taxon>Bacilli</taxon>
        <taxon>Lactobacillales</taxon>
        <taxon>Enterococcaceae</taxon>
        <taxon>Vagococcus</taxon>
    </lineage>
</organism>
<dbReference type="InterPro" id="IPR027994">
    <property type="entry name" value="WxL_dom"/>
</dbReference>
<evidence type="ECO:0000313" key="3">
    <source>
        <dbReference type="EMBL" id="UUV98373.1"/>
    </source>
</evidence>
<proteinExistence type="predicted"/>
<accession>A0ABY5NXR2</accession>
<keyword evidence="4" id="KW-1185">Reference proteome</keyword>
<evidence type="ECO:0000259" key="2">
    <source>
        <dbReference type="Pfam" id="PF13731"/>
    </source>
</evidence>
<dbReference type="Pfam" id="PF13731">
    <property type="entry name" value="WxL"/>
    <property type="match status" value="1"/>
</dbReference>
<dbReference type="RefSeq" id="WP_257701931.1">
    <property type="nucleotide sequence ID" value="NZ_CP102451.1"/>
</dbReference>
<sequence length="266" mass="29547">MIYQRLLNHGFYLFIILLSSILLSGNTVLAVSQTVNPNASTEVIDNGITPPVDPENPPTDVDPNRPSKQPKGSLRLDFVSNLDFGRVRIGNHKEINAKAQFFKQGTDPRGSYVQLTDVRSESTGWTLMMEQKNQFKTADGQELSGAVLSFDHAWANASHKTEEIMPQVTRETLSLVPGESAIVAQAEKNKGWGVWTVEFGASQNNKDGQKSTLYPLIDSNNQPLINPEWNQPDFGNRAISLSIPDKTTILPKEYNTEIIWTIAKLP</sequence>
<reference evidence="3" key="2">
    <citation type="submission" date="2022-08" db="EMBL/GenBank/DDBJ databases">
        <authorList>
            <person name="Poehlein A."/>
            <person name="Guzman J."/>
            <person name="Daniel R."/>
            <person name="Vilcinskas A."/>
        </authorList>
    </citation>
    <scope>NUCLEOTIDE SEQUENCE</scope>
    <source>
        <strain evidence="3">G314FT</strain>
    </source>
</reference>
<dbReference type="EMBL" id="CP102451">
    <property type="protein sequence ID" value="UUV98373.1"/>
    <property type="molecule type" value="Genomic_DNA"/>
</dbReference>
<dbReference type="Proteomes" id="UP001058273">
    <property type="component" value="Chromosome"/>
</dbReference>
<name>A0ABY5NXR2_9ENTE</name>
<reference evidence="3" key="1">
    <citation type="submission" date="2022-08" db="EMBL/GenBank/DDBJ databases">
        <title>Genome sequence of Vagococcus luciliae DSM 112651.</title>
        <authorList>
            <person name="Juan G."/>
            <person name="Anja P."/>
            <person name="Rolf D."/>
            <person name="Kampfer P."/>
            <person name="Vilcinskas A."/>
        </authorList>
    </citation>
    <scope>NUCLEOTIDE SEQUENCE</scope>
    <source>
        <strain evidence="3">G314FT</strain>
    </source>
</reference>
<feature type="domain" description="WxL" evidence="2">
    <location>
        <begin position="32"/>
        <end position="266"/>
    </location>
</feature>
<protein>
    <recommendedName>
        <fullName evidence="2">WxL domain-containing protein</fullName>
    </recommendedName>
</protein>
<evidence type="ECO:0000256" key="1">
    <source>
        <dbReference type="SAM" id="MobiDB-lite"/>
    </source>
</evidence>
<gene>
    <name evidence="3" type="ORF">G314FT_04890</name>
</gene>
<feature type="region of interest" description="Disordered" evidence="1">
    <location>
        <begin position="41"/>
        <end position="72"/>
    </location>
</feature>
<evidence type="ECO:0000313" key="4">
    <source>
        <dbReference type="Proteomes" id="UP001058273"/>
    </source>
</evidence>